<dbReference type="GO" id="GO:0005096">
    <property type="term" value="F:GTPase activator activity"/>
    <property type="evidence" value="ECO:0007669"/>
    <property type="project" value="InterPro"/>
</dbReference>
<dbReference type="EMBL" id="DS113888">
    <property type="protein sequence ID" value="EAX93871.1"/>
    <property type="molecule type" value="Genomic_DNA"/>
</dbReference>
<dbReference type="AlphaFoldDB" id="A2FMK3"/>
<organism evidence="7 8">
    <name type="scientific">Trichomonas vaginalis (strain ATCC PRA-98 / G3)</name>
    <dbReference type="NCBI Taxonomy" id="412133"/>
    <lineage>
        <taxon>Eukaryota</taxon>
        <taxon>Metamonada</taxon>
        <taxon>Parabasalia</taxon>
        <taxon>Trichomonadida</taxon>
        <taxon>Trichomonadidae</taxon>
        <taxon>Trichomonas</taxon>
    </lineage>
</organism>
<name>A2FMK3_TRIV3</name>
<reference evidence="7" key="1">
    <citation type="submission" date="2006-10" db="EMBL/GenBank/DDBJ databases">
        <authorList>
            <person name="Amadeo P."/>
            <person name="Zhao Q."/>
            <person name="Wortman J."/>
            <person name="Fraser-Liggett C."/>
            <person name="Carlton J."/>
        </authorList>
    </citation>
    <scope>NUCLEOTIDE SEQUENCE</scope>
    <source>
        <strain evidence="7">G3</strain>
    </source>
</reference>
<evidence type="ECO:0000256" key="1">
    <source>
        <dbReference type="ARBA" id="ARBA00022723"/>
    </source>
</evidence>
<dbReference type="Gene3D" id="2.30.29.30">
    <property type="entry name" value="Pleckstrin-homology domain (PH domain)/Phosphotyrosine-binding domain (PTB)"/>
    <property type="match status" value="1"/>
</dbReference>
<dbReference type="PROSITE" id="PS50003">
    <property type="entry name" value="PH_DOMAIN"/>
    <property type="match status" value="1"/>
</dbReference>
<dbReference type="PANTHER" id="PTHR23180:SF160">
    <property type="entry name" value="ADP-RIBOSYLATION FACTOR GTPASE-ACTIVATING PROTEIN EFFECTOR PROTEIN 1"/>
    <property type="match status" value="1"/>
</dbReference>
<feature type="domain" description="PH" evidence="5">
    <location>
        <begin position="59"/>
        <end position="155"/>
    </location>
</feature>
<evidence type="ECO:0008006" key="9">
    <source>
        <dbReference type="Google" id="ProtNLM"/>
    </source>
</evidence>
<dbReference type="PROSITE" id="PS50115">
    <property type="entry name" value="ARFGAP"/>
    <property type="match status" value="1"/>
</dbReference>
<dbReference type="InterPro" id="IPR001849">
    <property type="entry name" value="PH_domain"/>
</dbReference>
<dbReference type="InterPro" id="IPR037278">
    <property type="entry name" value="ARFGAP/RecO"/>
</dbReference>
<keyword evidence="1" id="KW-0479">Metal-binding</keyword>
<dbReference type="Gene3D" id="1.25.40.20">
    <property type="entry name" value="Ankyrin repeat-containing domain"/>
    <property type="match status" value="1"/>
</dbReference>
<gene>
    <name evidence="7" type="ORF">TVAG_439740</name>
</gene>
<dbReference type="SUPFAM" id="SSF48403">
    <property type="entry name" value="Ankyrin repeat"/>
    <property type="match status" value="1"/>
</dbReference>
<feature type="domain" description="Arf-GAP" evidence="6">
    <location>
        <begin position="152"/>
        <end position="274"/>
    </location>
</feature>
<dbReference type="SUPFAM" id="SSF57863">
    <property type="entry name" value="ArfGap/RecO-like zinc finger"/>
    <property type="match status" value="1"/>
</dbReference>
<dbReference type="RefSeq" id="XP_001306801.1">
    <property type="nucleotide sequence ID" value="XM_001306800.1"/>
</dbReference>
<dbReference type="SUPFAM" id="SSF50729">
    <property type="entry name" value="PH domain-like"/>
    <property type="match status" value="1"/>
</dbReference>
<keyword evidence="3" id="KW-0862">Zinc</keyword>
<dbReference type="SMART" id="SM00233">
    <property type="entry name" value="PH"/>
    <property type="match status" value="1"/>
</dbReference>
<proteinExistence type="predicted"/>
<evidence type="ECO:0000256" key="2">
    <source>
        <dbReference type="ARBA" id="ARBA00022771"/>
    </source>
</evidence>
<evidence type="ECO:0000313" key="7">
    <source>
        <dbReference type="EMBL" id="EAX93871.1"/>
    </source>
</evidence>
<dbReference type="OrthoDB" id="435430at2759"/>
<dbReference type="SMR" id="A2FMK3"/>
<dbReference type="VEuPathDB" id="TrichDB:TVAGG3_0432630"/>
<dbReference type="Proteomes" id="UP000001542">
    <property type="component" value="Unassembled WGS sequence"/>
</dbReference>
<evidence type="ECO:0000256" key="4">
    <source>
        <dbReference type="PROSITE-ProRule" id="PRU00288"/>
    </source>
</evidence>
<dbReference type="Gene3D" id="1.10.220.150">
    <property type="entry name" value="Arf GTPase activating protein"/>
    <property type="match status" value="1"/>
</dbReference>
<dbReference type="PANTHER" id="PTHR23180">
    <property type="entry name" value="CENTAURIN/ARF"/>
    <property type="match status" value="1"/>
</dbReference>
<keyword evidence="2 4" id="KW-0863">Zinc-finger</keyword>
<dbReference type="PRINTS" id="PR00405">
    <property type="entry name" value="REVINTRACTNG"/>
</dbReference>
<dbReference type="eggNOG" id="KOG0521">
    <property type="taxonomic scope" value="Eukaryota"/>
</dbReference>
<evidence type="ECO:0000313" key="8">
    <source>
        <dbReference type="Proteomes" id="UP000001542"/>
    </source>
</evidence>
<dbReference type="InParanoid" id="A2FMK3"/>
<protein>
    <recommendedName>
        <fullName evidence="9">ARF GAP-like zinc finger-containing protein</fullName>
    </recommendedName>
</protein>
<dbReference type="FunCoup" id="A2FMK3">
    <property type="interactions" value="248"/>
</dbReference>
<dbReference type="InterPro" id="IPR011993">
    <property type="entry name" value="PH-like_dom_sf"/>
</dbReference>
<dbReference type="Pfam" id="PF00169">
    <property type="entry name" value="PH"/>
    <property type="match status" value="1"/>
</dbReference>
<dbReference type="SMART" id="SM00105">
    <property type="entry name" value="ArfGap"/>
    <property type="match status" value="1"/>
</dbReference>
<dbReference type="InterPro" id="IPR001164">
    <property type="entry name" value="ArfGAP_dom"/>
</dbReference>
<evidence type="ECO:0000259" key="5">
    <source>
        <dbReference type="PROSITE" id="PS50003"/>
    </source>
</evidence>
<evidence type="ECO:0000259" key="6">
    <source>
        <dbReference type="PROSITE" id="PS50115"/>
    </source>
</evidence>
<dbReference type="KEGG" id="tva:4751596"/>
<dbReference type="Pfam" id="PF01412">
    <property type="entry name" value="ArfGap"/>
    <property type="match status" value="1"/>
</dbReference>
<dbReference type="InterPro" id="IPR036770">
    <property type="entry name" value="Ankyrin_rpt-contain_sf"/>
</dbReference>
<dbReference type="VEuPathDB" id="TrichDB:TVAG_439740"/>
<dbReference type="GO" id="GO:0008270">
    <property type="term" value="F:zinc ion binding"/>
    <property type="evidence" value="ECO:0007669"/>
    <property type="project" value="UniProtKB-KW"/>
</dbReference>
<reference evidence="7" key="2">
    <citation type="journal article" date="2007" name="Science">
        <title>Draft genome sequence of the sexually transmitted pathogen Trichomonas vaginalis.</title>
        <authorList>
            <person name="Carlton J.M."/>
            <person name="Hirt R.P."/>
            <person name="Silva J.C."/>
            <person name="Delcher A.L."/>
            <person name="Schatz M."/>
            <person name="Zhao Q."/>
            <person name="Wortman J.R."/>
            <person name="Bidwell S.L."/>
            <person name="Alsmark U.C.M."/>
            <person name="Besteiro S."/>
            <person name="Sicheritz-Ponten T."/>
            <person name="Noel C.J."/>
            <person name="Dacks J.B."/>
            <person name="Foster P.G."/>
            <person name="Simillion C."/>
            <person name="Van de Peer Y."/>
            <person name="Miranda-Saavedra D."/>
            <person name="Barton G.J."/>
            <person name="Westrop G.D."/>
            <person name="Mueller S."/>
            <person name="Dessi D."/>
            <person name="Fiori P.L."/>
            <person name="Ren Q."/>
            <person name="Paulsen I."/>
            <person name="Zhang H."/>
            <person name="Bastida-Corcuera F.D."/>
            <person name="Simoes-Barbosa A."/>
            <person name="Brown M.T."/>
            <person name="Hayes R.D."/>
            <person name="Mukherjee M."/>
            <person name="Okumura C.Y."/>
            <person name="Schneider R."/>
            <person name="Smith A.J."/>
            <person name="Vanacova S."/>
            <person name="Villalvazo M."/>
            <person name="Haas B.J."/>
            <person name="Pertea M."/>
            <person name="Feldblyum T.V."/>
            <person name="Utterback T.R."/>
            <person name="Shu C.L."/>
            <person name="Osoegawa K."/>
            <person name="de Jong P.J."/>
            <person name="Hrdy I."/>
            <person name="Horvathova L."/>
            <person name="Zubacova Z."/>
            <person name="Dolezal P."/>
            <person name="Malik S.B."/>
            <person name="Logsdon J.M. Jr."/>
            <person name="Henze K."/>
            <person name="Gupta A."/>
            <person name="Wang C.C."/>
            <person name="Dunne R.L."/>
            <person name="Upcroft J.A."/>
            <person name="Upcroft P."/>
            <person name="White O."/>
            <person name="Salzberg S.L."/>
            <person name="Tang P."/>
            <person name="Chiu C.-H."/>
            <person name="Lee Y.-S."/>
            <person name="Embley T.M."/>
            <person name="Coombs G.H."/>
            <person name="Mottram J.C."/>
            <person name="Tachezy J."/>
            <person name="Fraser-Liggett C.M."/>
            <person name="Johnson P.J."/>
        </authorList>
    </citation>
    <scope>NUCLEOTIDE SEQUENCE [LARGE SCALE GENOMIC DNA]</scope>
    <source>
        <strain evidence="7">G3</strain>
    </source>
</reference>
<dbReference type="STRING" id="5722.A2FMK3"/>
<dbReference type="InterPro" id="IPR045258">
    <property type="entry name" value="ACAP1/2/3-like"/>
</dbReference>
<evidence type="ECO:0000256" key="3">
    <source>
        <dbReference type="ARBA" id="ARBA00022833"/>
    </source>
</evidence>
<sequence length="429" mass="48625">MLAVSMRDCLFNYDVSKDEFSALQLAIPTYVDELKDYAVKTMTTKQTIKGLVDIELPPSLNMKGYLWKRSSGFGRIWHSRFITIKDQKFSYYKTDGLDYEMRGSIDLLTTSVKKDKDNGRPNVFRVTSPQHTWIFQCTDEKELDRWMSTIQNNVTYSIDHQDSNPTQETEHQDKTCCDCGAEHPTWCSINTGGSICIHCSGIHRSLGVIFSKVRSLTLDRLDDDLLAMVHKIGNDKLNSILCSARKPPEKMDRDKLIRAKYVDLEFAKKCKEDIFEAIETKNFDLVLKCVLTGQLRSPANRIKFSEHFKGKTNITDPSVLDSIQPIHMAAAVGDVSILLLVGLNTEDLNVLDAGKWGAVSYAAYYKRFECGRSLLKIGADPSKIPLEGSPYHISVINEDMQMGAMFIPYWRGEVTNPTIIHPMIDLVPK</sequence>
<accession>A2FMK3</accession>
<keyword evidence="8" id="KW-1185">Reference proteome</keyword>
<dbReference type="InterPro" id="IPR038508">
    <property type="entry name" value="ArfGAP_dom_sf"/>
</dbReference>